<feature type="compositionally biased region" description="Polar residues" evidence="1">
    <location>
        <begin position="21"/>
        <end position="32"/>
    </location>
</feature>
<feature type="region of interest" description="Disordered" evidence="1">
    <location>
        <begin position="1"/>
        <end position="130"/>
    </location>
</feature>
<keyword evidence="2" id="KW-0472">Membrane</keyword>
<feature type="compositionally biased region" description="Pro residues" evidence="1">
    <location>
        <begin position="44"/>
        <end position="56"/>
    </location>
</feature>
<protein>
    <submittedName>
        <fullName evidence="4">Uncharacterized protein</fullName>
    </submittedName>
</protein>
<evidence type="ECO:0000313" key="3">
    <source>
        <dbReference type="Proteomes" id="UP000095281"/>
    </source>
</evidence>
<accession>A0A1I8BKE8</accession>
<keyword evidence="2" id="KW-1133">Transmembrane helix</keyword>
<keyword evidence="2" id="KW-0812">Transmembrane</keyword>
<reference evidence="4" key="1">
    <citation type="submission" date="2016-11" db="UniProtKB">
        <authorList>
            <consortium name="WormBaseParasite"/>
        </authorList>
    </citation>
    <scope>IDENTIFICATION</scope>
</reference>
<keyword evidence="3" id="KW-1185">Reference proteome</keyword>
<organism evidence="3 4">
    <name type="scientific">Meloidogyne hapla</name>
    <name type="common">Root-knot nematode worm</name>
    <dbReference type="NCBI Taxonomy" id="6305"/>
    <lineage>
        <taxon>Eukaryota</taxon>
        <taxon>Metazoa</taxon>
        <taxon>Ecdysozoa</taxon>
        <taxon>Nematoda</taxon>
        <taxon>Chromadorea</taxon>
        <taxon>Rhabditida</taxon>
        <taxon>Tylenchina</taxon>
        <taxon>Tylenchomorpha</taxon>
        <taxon>Tylenchoidea</taxon>
        <taxon>Meloidogynidae</taxon>
        <taxon>Meloidogyninae</taxon>
        <taxon>Meloidogyne</taxon>
    </lineage>
</organism>
<proteinExistence type="predicted"/>
<evidence type="ECO:0000313" key="4">
    <source>
        <dbReference type="WBParaSite" id="MhA1_Contig273.frz3.gene2"/>
    </source>
</evidence>
<feature type="compositionally biased region" description="Basic and acidic residues" evidence="1">
    <location>
        <begin position="110"/>
        <end position="121"/>
    </location>
</feature>
<evidence type="ECO:0000256" key="2">
    <source>
        <dbReference type="SAM" id="Phobius"/>
    </source>
</evidence>
<sequence length="184" mass="20507">MSEQNQTPPKPEDEGNKDAASANQEQMTTNLATDDIDFKMPKMPLVPKPKLSPEPLSPESSNVQDDNKSKSQSPAKPKEGKGVEPFIEPPEVFDNVGKDYAPLKHTSMLTEKDKAKKEGGKEQQGQQPKSVALEDFEIISDETERGRHRWRRIAIITGAVVLVSVFAGFAFYKWRGKQSKPCCH</sequence>
<dbReference type="Proteomes" id="UP000095281">
    <property type="component" value="Unplaced"/>
</dbReference>
<dbReference type="WBParaSite" id="MhA1_Contig273.frz3.gene2">
    <property type="protein sequence ID" value="MhA1_Contig273.frz3.gene2"/>
    <property type="gene ID" value="MhA1_Contig273.frz3.gene2"/>
</dbReference>
<feature type="transmembrane region" description="Helical" evidence="2">
    <location>
        <begin position="153"/>
        <end position="174"/>
    </location>
</feature>
<dbReference type="AlphaFoldDB" id="A0A1I8BKE8"/>
<name>A0A1I8BKE8_MELHA</name>
<evidence type="ECO:0000256" key="1">
    <source>
        <dbReference type="SAM" id="MobiDB-lite"/>
    </source>
</evidence>